<dbReference type="GO" id="GO:0006417">
    <property type="term" value="P:regulation of translation"/>
    <property type="evidence" value="ECO:0007669"/>
    <property type="project" value="UniProtKB-KW"/>
</dbReference>
<keyword evidence="6" id="KW-0863">Zinc-finger</keyword>
<dbReference type="EMBL" id="JADWDJ010000013">
    <property type="protein sequence ID" value="KAG5271034.1"/>
    <property type="molecule type" value="Genomic_DNA"/>
</dbReference>
<dbReference type="Pfam" id="PF12874">
    <property type="entry name" value="zf-met"/>
    <property type="match status" value="1"/>
</dbReference>
<dbReference type="GO" id="GO:0005634">
    <property type="term" value="C:nucleus"/>
    <property type="evidence" value="ECO:0007669"/>
    <property type="project" value="UniProtKB-SubCell"/>
</dbReference>
<feature type="domain" description="CARD" evidence="12">
    <location>
        <begin position="20"/>
        <end position="104"/>
    </location>
</feature>
<evidence type="ECO:0000259" key="12">
    <source>
        <dbReference type="PROSITE" id="PS50209"/>
    </source>
</evidence>
<dbReference type="GO" id="GO:0008270">
    <property type="term" value="F:zinc ion binding"/>
    <property type="evidence" value="ECO:0007669"/>
    <property type="project" value="UniProtKB-KW"/>
</dbReference>
<keyword evidence="8" id="KW-0810">Translation regulation</keyword>
<accession>A0AAV6G7D1</accession>
<dbReference type="InterPro" id="IPR001315">
    <property type="entry name" value="CARD"/>
</dbReference>
<keyword evidence="5" id="KW-0479">Metal-binding</keyword>
<name>A0AAV6G7D1_9TELE</name>
<dbReference type="SUPFAM" id="SSF47986">
    <property type="entry name" value="DEATH domain"/>
    <property type="match status" value="1"/>
</dbReference>
<evidence type="ECO:0000256" key="9">
    <source>
        <dbReference type="ARBA" id="ARBA00023242"/>
    </source>
</evidence>
<dbReference type="InterPro" id="IPR026939">
    <property type="entry name" value="ZNF706/At2g23090_sf"/>
</dbReference>
<keyword evidence="7" id="KW-0862">Zinc</keyword>
<feature type="compositionally biased region" description="Basic and acidic residues" evidence="11">
    <location>
        <begin position="305"/>
        <end position="314"/>
    </location>
</feature>
<dbReference type="PROSITE" id="PS50209">
    <property type="entry name" value="CARD"/>
    <property type="match status" value="1"/>
</dbReference>
<dbReference type="InterPro" id="IPR045230">
    <property type="entry name" value="MBS1/2-like"/>
</dbReference>
<dbReference type="Gene3D" id="1.10.533.10">
    <property type="entry name" value="Death Domain, Fas"/>
    <property type="match status" value="1"/>
</dbReference>
<proteinExistence type="predicted"/>
<dbReference type="GO" id="GO:0042981">
    <property type="term" value="P:regulation of apoptotic process"/>
    <property type="evidence" value="ECO:0007669"/>
    <property type="project" value="InterPro"/>
</dbReference>
<dbReference type="PANTHER" id="PTHR21213:SF32">
    <property type="entry name" value="HSPC038 PROTEIN"/>
    <property type="match status" value="1"/>
</dbReference>
<dbReference type="InterPro" id="IPR007513">
    <property type="entry name" value="SERF-like_N"/>
</dbReference>
<dbReference type="Proteomes" id="UP000823561">
    <property type="component" value="Chromosome 13"/>
</dbReference>
<evidence type="ECO:0000256" key="10">
    <source>
        <dbReference type="ARBA" id="ARBA00069147"/>
    </source>
</evidence>
<sequence>MDLTVNAPTSGFVVSPEKQLRSHLFTLSQSLPPCLVEKMTTYLFHTRTITNHEVGVITSQPTGTQKASQLLQIVLRKGRHACLQFYQCLAHCNPDLSEKLTDYTVSTPSKTTDEQPSRNYLSTVMPGDYTEKSTSQFCSSPEKKFTPYTPAYIINIHNSNLTHCVIGNQSSQIISTEQEHLVAERQDYSLQDTVRSIPMSGQQRAAEISGEPHHIQVQDSHVEYVIIGNENSMVSGTFLSCYLNDILLKVPAMARGHQKIQSQQKNAKKQAEIKKAKGHDQKAAAKAALVYTCTVCRTQMPDPKTFKQHFESKHPKSPLPPELNDVEA</sequence>
<dbReference type="InterPro" id="IPR013087">
    <property type="entry name" value="Znf_C2H2_type"/>
</dbReference>
<evidence type="ECO:0000313" key="14">
    <source>
        <dbReference type="Proteomes" id="UP000823561"/>
    </source>
</evidence>
<evidence type="ECO:0000256" key="2">
    <source>
        <dbReference type="ARBA" id="ARBA00004496"/>
    </source>
</evidence>
<keyword evidence="4" id="KW-0678">Repressor</keyword>
<evidence type="ECO:0000256" key="4">
    <source>
        <dbReference type="ARBA" id="ARBA00022491"/>
    </source>
</evidence>
<gene>
    <name evidence="13" type="ORF">AALO_G00175130</name>
</gene>
<comment type="subcellular location">
    <subcellularLocation>
        <location evidence="2">Cytoplasm</location>
    </subcellularLocation>
    <subcellularLocation>
        <location evidence="1">Nucleus</location>
    </subcellularLocation>
</comment>
<evidence type="ECO:0000256" key="8">
    <source>
        <dbReference type="ARBA" id="ARBA00022845"/>
    </source>
</evidence>
<dbReference type="PANTHER" id="PTHR21213">
    <property type="entry name" value="GEO09665P1-RELATED"/>
    <property type="match status" value="1"/>
</dbReference>
<evidence type="ECO:0000256" key="3">
    <source>
        <dbReference type="ARBA" id="ARBA00022490"/>
    </source>
</evidence>
<evidence type="ECO:0000256" key="7">
    <source>
        <dbReference type="ARBA" id="ARBA00022833"/>
    </source>
</evidence>
<dbReference type="SUPFAM" id="SSF118359">
    <property type="entry name" value="Expressed protein At2g23090/F21P24.15"/>
    <property type="match status" value="1"/>
</dbReference>
<dbReference type="AlphaFoldDB" id="A0AAV6G7D1"/>
<feature type="region of interest" description="Disordered" evidence="11">
    <location>
        <begin position="106"/>
        <end position="126"/>
    </location>
</feature>
<protein>
    <recommendedName>
        <fullName evidence="10">Zinc finger protein 706</fullName>
    </recommendedName>
</protein>
<feature type="region of interest" description="Disordered" evidence="11">
    <location>
        <begin position="305"/>
        <end position="328"/>
    </location>
</feature>
<dbReference type="FunFam" id="4.10.1050.10:FF:000001">
    <property type="entry name" value="Zinc finger protein 706"/>
    <property type="match status" value="1"/>
</dbReference>
<evidence type="ECO:0000256" key="6">
    <source>
        <dbReference type="ARBA" id="ARBA00022771"/>
    </source>
</evidence>
<reference evidence="13" key="1">
    <citation type="submission" date="2020-10" db="EMBL/GenBank/DDBJ databases">
        <title>Chromosome-scale genome assembly of the Allis shad, Alosa alosa.</title>
        <authorList>
            <person name="Margot Z."/>
            <person name="Christophe K."/>
            <person name="Cabau C."/>
            <person name="Louis A."/>
            <person name="Berthelot C."/>
            <person name="Parey E."/>
            <person name="Roest Crollius H."/>
            <person name="Montfort J."/>
            <person name="Robinson-Rechavi M."/>
            <person name="Bucao C."/>
            <person name="Bouchez O."/>
            <person name="Gislard M."/>
            <person name="Lluch J."/>
            <person name="Milhes M."/>
            <person name="Lampietro C."/>
            <person name="Lopez Roques C."/>
            <person name="Donnadieu C."/>
            <person name="Braasch I."/>
            <person name="Desvignes T."/>
            <person name="Postlethwait J."/>
            <person name="Bobe J."/>
            <person name="Guiguen Y."/>
        </authorList>
    </citation>
    <scope>NUCLEOTIDE SEQUENCE</scope>
    <source>
        <strain evidence="13">M-15738</strain>
        <tissue evidence="13">Blood</tissue>
    </source>
</reference>
<comment type="caution">
    <text evidence="13">The sequence shown here is derived from an EMBL/GenBank/DDBJ whole genome shotgun (WGS) entry which is preliminary data.</text>
</comment>
<dbReference type="Pfam" id="PF04419">
    <property type="entry name" value="SERF-like_N"/>
    <property type="match status" value="1"/>
</dbReference>
<keyword evidence="3" id="KW-0963">Cytoplasm</keyword>
<organism evidence="13 14">
    <name type="scientific">Alosa alosa</name>
    <name type="common">allis shad</name>
    <dbReference type="NCBI Taxonomy" id="278164"/>
    <lineage>
        <taxon>Eukaryota</taxon>
        <taxon>Metazoa</taxon>
        <taxon>Chordata</taxon>
        <taxon>Craniata</taxon>
        <taxon>Vertebrata</taxon>
        <taxon>Euteleostomi</taxon>
        <taxon>Actinopterygii</taxon>
        <taxon>Neopterygii</taxon>
        <taxon>Teleostei</taxon>
        <taxon>Clupei</taxon>
        <taxon>Clupeiformes</taxon>
        <taxon>Clupeoidei</taxon>
        <taxon>Clupeidae</taxon>
        <taxon>Alosa</taxon>
    </lineage>
</organism>
<evidence type="ECO:0000256" key="5">
    <source>
        <dbReference type="ARBA" id="ARBA00022723"/>
    </source>
</evidence>
<keyword evidence="9" id="KW-0539">Nucleus</keyword>
<keyword evidence="14" id="KW-1185">Reference proteome</keyword>
<dbReference type="CDD" id="cd01671">
    <property type="entry name" value="CARD"/>
    <property type="match status" value="1"/>
</dbReference>
<dbReference type="Gene3D" id="4.10.1050.10">
    <property type="entry name" value="At2g23090-like"/>
    <property type="match status" value="1"/>
</dbReference>
<evidence type="ECO:0000256" key="1">
    <source>
        <dbReference type="ARBA" id="ARBA00004123"/>
    </source>
</evidence>
<dbReference type="GO" id="GO:0005737">
    <property type="term" value="C:cytoplasm"/>
    <property type="evidence" value="ECO:0007669"/>
    <property type="project" value="UniProtKB-SubCell"/>
</dbReference>
<evidence type="ECO:0000313" key="13">
    <source>
        <dbReference type="EMBL" id="KAG5271034.1"/>
    </source>
</evidence>
<dbReference type="InterPro" id="IPR011029">
    <property type="entry name" value="DEATH-like_dom_sf"/>
</dbReference>
<dbReference type="Pfam" id="PF00619">
    <property type="entry name" value="CARD"/>
    <property type="match status" value="1"/>
</dbReference>
<evidence type="ECO:0000256" key="11">
    <source>
        <dbReference type="SAM" id="MobiDB-lite"/>
    </source>
</evidence>